<comment type="caution">
    <text evidence="2">The sequence shown here is derived from an EMBL/GenBank/DDBJ whole genome shotgun (WGS) entry which is preliminary data.</text>
</comment>
<dbReference type="Gene3D" id="1.20.1280.50">
    <property type="match status" value="1"/>
</dbReference>
<dbReference type="Proteomes" id="UP000827721">
    <property type="component" value="Unassembled WGS sequence"/>
</dbReference>
<dbReference type="CDD" id="cd22157">
    <property type="entry name" value="F-box_AtFBW1-like"/>
    <property type="match status" value="1"/>
</dbReference>
<dbReference type="SMART" id="SM00256">
    <property type="entry name" value="FBOX"/>
    <property type="match status" value="1"/>
</dbReference>
<dbReference type="NCBIfam" id="TIGR01640">
    <property type="entry name" value="F_box_assoc_1"/>
    <property type="match status" value="1"/>
</dbReference>
<dbReference type="InterPro" id="IPR017451">
    <property type="entry name" value="F-box-assoc_interact_dom"/>
</dbReference>
<dbReference type="Pfam" id="PF07734">
    <property type="entry name" value="FBA_1"/>
    <property type="match status" value="1"/>
</dbReference>
<dbReference type="InterPro" id="IPR001810">
    <property type="entry name" value="F-box_dom"/>
</dbReference>
<dbReference type="PANTHER" id="PTHR31672:SF13">
    <property type="entry name" value="F-BOX PROTEIN CPR30-LIKE"/>
    <property type="match status" value="1"/>
</dbReference>
<reference evidence="2 3" key="1">
    <citation type="submission" date="2021-02" db="EMBL/GenBank/DDBJ databases">
        <title>Plant Genome Project.</title>
        <authorList>
            <person name="Zhang R.-G."/>
        </authorList>
    </citation>
    <scope>NUCLEOTIDE SEQUENCE [LARGE SCALE GENOMIC DNA]</scope>
    <source>
        <tissue evidence="2">Leaves</tissue>
    </source>
</reference>
<evidence type="ECO:0000313" key="2">
    <source>
        <dbReference type="EMBL" id="KAH7573011.1"/>
    </source>
</evidence>
<protein>
    <recommendedName>
        <fullName evidence="1">F-box domain-containing protein</fullName>
    </recommendedName>
</protein>
<organism evidence="2 3">
    <name type="scientific">Xanthoceras sorbifolium</name>
    <dbReference type="NCBI Taxonomy" id="99658"/>
    <lineage>
        <taxon>Eukaryota</taxon>
        <taxon>Viridiplantae</taxon>
        <taxon>Streptophyta</taxon>
        <taxon>Embryophyta</taxon>
        <taxon>Tracheophyta</taxon>
        <taxon>Spermatophyta</taxon>
        <taxon>Magnoliopsida</taxon>
        <taxon>eudicotyledons</taxon>
        <taxon>Gunneridae</taxon>
        <taxon>Pentapetalae</taxon>
        <taxon>rosids</taxon>
        <taxon>malvids</taxon>
        <taxon>Sapindales</taxon>
        <taxon>Sapindaceae</taxon>
        <taxon>Xanthoceroideae</taxon>
        <taxon>Xanthoceras</taxon>
    </lineage>
</organism>
<proteinExistence type="predicted"/>
<dbReference type="Pfam" id="PF00646">
    <property type="entry name" value="F-box"/>
    <property type="match status" value="1"/>
</dbReference>
<dbReference type="InterPro" id="IPR050796">
    <property type="entry name" value="SCF_F-box_component"/>
</dbReference>
<evidence type="ECO:0000313" key="3">
    <source>
        <dbReference type="Proteomes" id="UP000827721"/>
    </source>
</evidence>
<sequence>MPNLPEEIVTDILSRLPVNCLMRFKCVCKPWLSLISNPQFAKTQLKQSRTASHNTTANLKRLLFLASCPLQSIDYEAFGNSGGGGGHVSQEHAYPTRKAPEWDVQIVGSCDGLICLVFDYCNMILWNPSTRVSKELPAPDDLVDHDQGTFFCGFGCDISIDDYKVIKGIFSTASDGLKETKVQVLTLKNNSWRQIQYGYQSGVSIYGMGTLSNNSLHWLGSKESENGFNNNYCIISFDFSEERFEEVGIPDHIDKDYFANLGSMGDSLVIFCNPGGSHFESWVMKDYGVKSSWTRLFRVSSDTFPGYKYGPTLICFTTQGKAVVDIDESELILYNPEEETFKHFMIKDDWGLFESVVYEESLVSPNGDER</sequence>
<dbReference type="InterPro" id="IPR011043">
    <property type="entry name" value="Gal_Oxase/kelch_b-propeller"/>
</dbReference>
<feature type="domain" description="F-box" evidence="1">
    <location>
        <begin position="1"/>
        <end position="44"/>
    </location>
</feature>
<gene>
    <name evidence="2" type="ORF">JRO89_XS03G0050700</name>
</gene>
<dbReference type="PANTHER" id="PTHR31672">
    <property type="entry name" value="BNACNNG10540D PROTEIN"/>
    <property type="match status" value="1"/>
</dbReference>
<dbReference type="PROSITE" id="PS50181">
    <property type="entry name" value="FBOX"/>
    <property type="match status" value="1"/>
</dbReference>
<dbReference type="EMBL" id="JAFEMO010000003">
    <property type="protein sequence ID" value="KAH7573011.1"/>
    <property type="molecule type" value="Genomic_DNA"/>
</dbReference>
<accession>A0ABQ8I8Y1</accession>
<keyword evidence="3" id="KW-1185">Reference proteome</keyword>
<dbReference type="SUPFAM" id="SSF81383">
    <property type="entry name" value="F-box domain"/>
    <property type="match status" value="1"/>
</dbReference>
<dbReference type="SUPFAM" id="SSF50965">
    <property type="entry name" value="Galactose oxidase, central domain"/>
    <property type="match status" value="1"/>
</dbReference>
<dbReference type="InterPro" id="IPR036047">
    <property type="entry name" value="F-box-like_dom_sf"/>
</dbReference>
<name>A0ABQ8I8Y1_9ROSI</name>
<dbReference type="InterPro" id="IPR006527">
    <property type="entry name" value="F-box-assoc_dom_typ1"/>
</dbReference>
<evidence type="ECO:0000259" key="1">
    <source>
        <dbReference type="PROSITE" id="PS50181"/>
    </source>
</evidence>